<evidence type="ECO:0000256" key="1">
    <source>
        <dbReference type="SAM" id="MobiDB-lite"/>
    </source>
</evidence>
<feature type="compositionally biased region" description="Low complexity" evidence="1">
    <location>
        <begin position="201"/>
        <end position="215"/>
    </location>
</feature>
<evidence type="ECO:0000313" key="2">
    <source>
        <dbReference type="EMBL" id="KAJ1525241.1"/>
    </source>
</evidence>
<dbReference type="EMBL" id="JAPTSV010000008">
    <property type="protein sequence ID" value="KAJ1525241.1"/>
    <property type="molecule type" value="Genomic_DNA"/>
</dbReference>
<gene>
    <name evidence="2" type="ORF">ONE63_010066</name>
</gene>
<proteinExistence type="predicted"/>
<feature type="compositionally biased region" description="Low complexity" evidence="1">
    <location>
        <begin position="52"/>
        <end position="66"/>
    </location>
</feature>
<feature type="compositionally biased region" description="Low complexity" evidence="1">
    <location>
        <begin position="282"/>
        <end position="306"/>
    </location>
</feature>
<comment type="caution">
    <text evidence="2">The sequence shown here is derived from an EMBL/GenBank/DDBJ whole genome shotgun (WGS) entry which is preliminary data.</text>
</comment>
<feature type="compositionally biased region" description="Basic and acidic residues" evidence="1">
    <location>
        <begin position="90"/>
        <end position="109"/>
    </location>
</feature>
<keyword evidence="3" id="KW-1185">Reference proteome</keyword>
<dbReference type="AlphaFoldDB" id="A0AAV7XN74"/>
<feature type="region of interest" description="Disordered" evidence="1">
    <location>
        <begin position="1"/>
        <end position="22"/>
    </location>
</feature>
<feature type="region of interest" description="Disordered" evidence="1">
    <location>
        <begin position="270"/>
        <end position="382"/>
    </location>
</feature>
<feature type="compositionally biased region" description="Low complexity" evidence="1">
    <location>
        <begin position="313"/>
        <end position="334"/>
    </location>
</feature>
<protein>
    <submittedName>
        <fullName evidence="2">Uncharacterized protein</fullName>
    </submittedName>
</protein>
<feature type="region of interest" description="Disordered" evidence="1">
    <location>
        <begin position="35"/>
        <end position="215"/>
    </location>
</feature>
<reference evidence="2" key="1">
    <citation type="submission" date="2022-12" db="EMBL/GenBank/DDBJ databases">
        <title>Chromosome-level genome assembly of the bean flower thrips Megalurothrips usitatus.</title>
        <authorList>
            <person name="Ma L."/>
            <person name="Liu Q."/>
            <person name="Li H."/>
            <person name="Cai W."/>
        </authorList>
    </citation>
    <scope>NUCLEOTIDE SEQUENCE</scope>
    <source>
        <strain evidence="2">Cailab_2022a</strain>
    </source>
</reference>
<dbReference type="Proteomes" id="UP001075354">
    <property type="component" value="Chromosome 8"/>
</dbReference>
<name>A0AAV7XN74_9NEOP</name>
<evidence type="ECO:0000313" key="3">
    <source>
        <dbReference type="Proteomes" id="UP001075354"/>
    </source>
</evidence>
<sequence length="402" mass="42895">MCSTTLMEASPSDELPRPPHFLLNNNNNITKVVAMSPASPDDSVASGEDRAAPCSPCSPGAAGSPARCGDRLEDDDDEISVGCPSPSPHAPRDGLDGDVRMSDDEDYRRYRSGSSSPVPRQEEDYFKPLKKLKMMQINKQARKLRRQSSASPAPPPPAPYESPEHQTATGGTSPSGPGGPGGVKSFSIMDILNHRPRPAHSPVRSPLPASPPASLHCPPSALHRVDAAHAVGLMLQSPAMLAAAAASRIVRPWDFGGMLDPAIMMERLHQQQQTLRRHQQHVQHVQQQHLHLQQQAAAHHQAQQALSLSRPQSADLSSSACSSGRSSTASDCCSPSPDVRRQQQQQQQGKDGNSPLDALFQMTSKTFDGLNGEQSAGEPRRAVAGVAGGGTTLRLTHRGGRG</sequence>
<accession>A0AAV7XN74</accession>
<organism evidence="2 3">
    <name type="scientific">Megalurothrips usitatus</name>
    <name type="common">bean blossom thrips</name>
    <dbReference type="NCBI Taxonomy" id="439358"/>
    <lineage>
        <taxon>Eukaryota</taxon>
        <taxon>Metazoa</taxon>
        <taxon>Ecdysozoa</taxon>
        <taxon>Arthropoda</taxon>
        <taxon>Hexapoda</taxon>
        <taxon>Insecta</taxon>
        <taxon>Pterygota</taxon>
        <taxon>Neoptera</taxon>
        <taxon>Paraneoptera</taxon>
        <taxon>Thysanoptera</taxon>
        <taxon>Terebrantia</taxon>
        <taxon>Thripoidea</taxon>
        <taxon>Thripidae</taxon>
        <taxon>Megalurothrips</taxon>
    </lineage>
</organism>